<name>A0A7J4KUK5_9ARCH</name>
<keyword evidence="1" id="KW-1133">Transmembrane helix</keyword>
<feature type="transmembrane region" description="Helical" evidence="1">
    <location>
        <begin position="221"/>
        <end position="238"/>
    </location>
</feature>
<dbReference type="EMBL" id="DUFJ01000086">
    <property type="protein sequence ID" value="HIH33374.1"/>
    <property type="molecule type" value="Genomic_DNA"/>
</dbReference>
<comment type="caution">
    <text evidence="2">The sequence shown here is derived from an EMBL/GenBank/DDBJ whole genome shotgun (WGS) entry which is preliminary data.</text>
</comment>
<proteinExistence type="predicted"/>
<evidence type="ECO:0000313" key="2">
    <source>
        <dbReference type="EMBL" id="HIH33374.1"/>
    </source>
</evidence>
<keyword evidence="1" id="KW-0472">Membrane</keyword>
<feature type="transmembrane region" description="Helical" evidence="1">
    <location>
        <begin position="170"/>
        <end position="192"/>
    </location>
</feature>
<sequence>MEKTQKKFLMLLLAVLALSAIVSIDASIQKYARGITQFILSGYSNGKLVLALAWFTLLPILCAVSLKLKIYARLEKNSQKFFKIFVIATIVLFITGLIQFGYFSVQFGSKTNFATLLSKSGYTNWESSQILHNHFPKITLYFLEKTFGINPGNHYDDGQPFFQIFPNAELWSLLYIAILLVILASGLLHLFSVGRKIKIFDFIVFALMFLGAIIHGLDGGIGEGTSAITIFLIILYWTRNYSKMQGSWKNLMPLLLFGFIALVAWMAADLSAGVAVSTAPILVIGILYYFIKEASEKRISANFWPNAFLAIVLLVSINNAYITLSVITNGSWVYDFSEQAGSGLKIKKGADLFIYGIPKNQGSEEVKEEIEKFGKILDFDRRGWVVFARILPNEPFQAGSLEDRLIEKLKPKNYLYVEGSIPAQAINEFKLYFLENKPIELDNNFLGIEILSQKYEKKTNSLTLLVKGEYQIHWQMLSILTEAEAQGLEKQALLVK</sequence>
<feature type="transmembrane region" description="Helical" evidence="1">
    <location>
        <begin position="84"/>
        <end position="103"/>
    </location>
</feature>
<organism evidence="2 4">
    <name type="scientific">Candidatus Iainarchaeum sp</name>
    <dbReference type="NCBI Taxonomy" id="3101447"/>
    <lineage>
        <taxon>Archaea</taxon>
        <taxon>Candidatus Iainarchaeota</taxon>
        <taxon>Candidatus Iainarchaeia</taxon>
        <taxon>Candidatus Iainarchaeales</taxon>
        <taxon>Candidatus Iainarchaeaceae</taxon>
        <taxon>Candidatus Iainarchaeum</taxon>
    </lineage>
</organism>
<dbReference type="Proteomes" id="UP000527315">
    <property type="component" value="Unassembled WGS sequence"/>
</dbReference>
<feature type="transmembrane region" description="Helical" evidence="1">
    <location>
        <begin position="199"/>
        <end position="215"/>
    </location>
</feature>
<reference evidence="3" key="3">
    <citation type="submission" date="2021-05" db="EMBL/GenBank/DDBJ databases">
        <title>Protein family content uncovers lineage relationships and bacterial pathway maintenance mechanisms in DPANN archaea.</title>
        <authorList>
            <person name="Castelle C.J."/>
            <person name="Meheust R."/>
            <person name="Jaffe A.L."/>
            <person name="Seitz K."/>
            <person name="Gong X."/>
            <person name="Baker B.J."/>
            <person name="Banfield J.F."/>
        </authorList>
    </citation>
    <scope>NUCLEOTIDE SEQUENCE</scope>
    <source>
        <strain evidence="3">RIFCSPLOWO2_01_FULL_43_13</strain>
    </source>
</reference>
<dbReference type="EMBL" id="JAGVWB010000012">
    <property type="protein sequence ID" value="MBS3058135.1"/>
    <property type="molecule type" value="Genomic_DNA"/>
</dbReference>
<reference evidence="3" key="2">
    <citation type="submission" date="2021-03" db="EMBL/GenBank/DDBJ databases">
        <authorList>
            <person name="Jaffe A."/>
        </authorList>
    </citation>
    <scope>NUCLEOTIDE SEQUENCE</scope>
    <source>
        <strain evidence="3">RIFCSPLOWO2_01_FULL_43_13</strain>
    </source>
</reference>
<dbReference type="Proteomes" id="UP000680185">
    <property type="component" value="Unassembled WGS sequence"/>
</dbReference>
<accession>A0A7J4KUK5</accession>
<feature type="transmembrane region" description="Helical" evidence="1">
    <location>
        <begin position="50"/>
        <end position="72"/>
    </location>
</feature>
<reference evidence="4" key="1">
    <citation type="journal article" date="2020" name="bioRxiv">
        <title>A rank-normalized archaeal taxonomy based on genome phylogeny resolves widespread incomplete and uneven classifications.</title>
        <authorList>
            <person name="Rinke C."/>
            <person name="Chuvochina M."/>
            <person name="Mussig A.J."/>
            <person name="Chaumeil P.-A."/>
            <person name="Waite D.W."/>
            <person name="Whitman W.B."/>
            <person name="Parks D.H."/>
            <person name="Hugenholtz P."/>
        </authorList>
    </citation>
    <scope>NUCLEOTIDE SEQUENCE [LARGE SCALE GENOMIC DNA]</scope>
</reference>
<evidence type="ECO:0000313" key="3">
    <source>
        <dbReference type="EMBL" id="MBS3058135.1"/>
    </source>
</evidence>
<feature type="transmembrane region" description="Helical" evidence="1">
    <location>
        <begin position="250"/>
        <end position="268"/>
    </location>
</feature>
<evidence type="ECO:0000256" key="1">
    <source>
        <dbReference type="SAM" id="Phobius"/>
    </source>
</evidence>
<dbReference type="AlphaFoldDB" id="A0A7J4KUK5"/>
<protein>
    <submittedName>
        <fullName evidence="2">Uncharacterized protein</fullName>
    </submittedName>
</protein>
<feature type="transmembrane region" description="Helical" evidence="1">
    <location>
        <begin position="303"/>
        <end position="322"/>
    </location>
</feature>
<evidence type="ECO:0000313" key="4">
    <source>
        <dbReference type="Proteomes" id="UP000527315"/>
    </source>
</evidence>
<feature type="transmembrane region" description="Helical" evidence="1">
    <location>
        <begin position="274"/>
        <end position="291"/>
    </location>
</feature>
<keyword evidence="1" id="KW-0812">Transmembrane</keyword>
<gene>
    <name evidence="2" type="ORF">HA227_03925</name>
    <name evidence="3" type="ORF">J4478_01920</name>
</gene>